<dbReference type="VEuPathDB" id="FungiDB:P174DRAFT_505800"/>
<sequence length="453" mass="50676">MDSSSRPGSSSEGAAGVPPPGALFEDPERVKLINKIADGLNTLKSELDTIRKFKTAYACLWLADMEKLRFLVDRHLPDDGLYEPFELYDKLCRIETKGRIGQKWQQKDNQPDSRAPSAPQTPIKEAPPLFPSSSPLGAGDSTSGPPSSTPRPLSVQIAGSPDTSRQRPGEPLGTPKGAKKPKIYEDFGHIVSYAFPPESIATALALTTLSYCKERDKAVAEACKERDKVCILTKFNKDICQSCYLYPYCLSNEKTKGVERLFLALRTFWSDERVNEWHDAVYGDASKTEKLENFILLSIDAHQLHTRALFALEPVAKDDDGKWLKLRFWWLKKHDHQGGVTFTVPPQLPPDFRPKEYAVGLHNVINDHALVSGEEITLETHDPQTHPLPDTRLLEMQWIMNRVIALRGSAEPEDLEDESDADSDDWLDYFTRPVPQSPSLPGQSSPPSSIIEE</sequence>
<feature type="region of interest" description="Disordered" evidence="1">
    <location>
        <begin position="1"/>
        <end position="23"/>
    </location>
</feature>
<dbReference type="EMBL" id="MSZS01000006">
    <property type="protein sequence ID" value="PKX91772.1"/>
    <property type="molecule type" value="Genomic_DNA"/>
</dbReference>
<name>A0A2I1C2C3_ASPN1</name>
<evidence type="ECO:0000256" key="1">
    <source>
        <dbReference type="SAM" id="MobiDB-lite"/>
    </source>
</evidence>
<gene>
    <name evidence="2" type="ORF">P174DRAFT_505800</name>
</gene>
<dbReference type="OMA" id="PTIHRWH"/>
<feature type="region of interest" description="Disordered" evidence="1">
    <location>
        <begin position="99"/>
        <end position="180"/>
    </location>
</feature>
<protein>
    <submittedName>
        <fullName evidence="2">Uncharacterized protein</fullName>
    </submittedName>
</protein>
<feature type="compositionally biased region" description="Low complexity" evidence="1">
    <location>
        <begin position="1"/>
        <end position="11"/>
    </location>
</feature>
<dbReference type="Proteomes" id="UP000234474">
    <property type="component" value="Unassembled WGS sequence"/>
</dbReference>
<proteinExistence type="predicted"/>
<dbReference type="AlphaFoldDB" id="A0A2I1C2C3"/>
<evidence type="ECO:0000313" key="3">
    <source>
        <dbReference type="Proteomes" id="UP000234474"/>
    </source>
</evidence>
<dbReference type="GeneID" id="36538617"/>
<feature type="compositionally biased region" description="Low complexity" evidence="1">
    <location>
        <begin position="141"/>
        <end position="154"/>
    </location>
</feature>
<feature type="compositionally biased region" description="Low complexity" evidence="1">
    <location>
        <begin position="433"/>
        <end position="453"/>
    </location>
</feature>
<organism evidence="2 3">
    <name type="scientific">Aspergillus novofumigatus (strain IBT 16806)</name>
    <dbReference type="NCBI Taxonomy" id="1392255"/>
    <lineage>
        <taxon>Eukaryota</taxon>
        <taxon>Fungi</taxon>
        <taxon>Dikarya</taxon>
        <taxon>Ascomycota</taxon>
        <taxon>Pezizomycotina</taxon>
        <taxon>Eurotiomycetes</taxon>
        <taxon>Eurotiomycetidae</taxon>
        <taxon>Eurotiales</taxon>
        <taxon>Aspergillaceae</taxon>
        <taxon>Aspergillus</taxon>
        <taxon>Aspergillus subgen. Fumigati</taxon>
    </lineage>
</organism>
<feature type="compositionally biased region" description="Acidic residues" evidence="1">
    <location>
        <begin position="411"/>
        <end position="427"/>
    </location>
</feature>
<dbReference type="RefSeq" id="XP_024680367.1">
    <property type="nucleotide sequence ID" value="XM_024831280.1"/>
</dbReference>
<dbReference type="OrthoDB" id="5416097at2759"/>
<feature type="region of interest" description="Disordered" evidence="1">
    <location>
        <begin position="410"/>
        <end position="453"/>
    </location>
</feature>
<keyword evidence="3" id="KW-1185">Reference proteome</keyword>
<reference evidence="3" key="1">
    <citation type="journal article" date="2018" name="Proc. Natl. Acad. Sci. U.S.A.">
        <title>Linking secondary metabolites to gene clusters through genome sequencing of six diverse Aspergillus species.</title>
        <authorList>
            <person name="Kaerboelling I."/>
            <person name="Vesth T.C."/>
            <person name="Frisvad J.C."/>
            <person name="Nybo J.L."/>
            <person name="Theobald S."/>
            <person name="Kuo A."/>
            <person name="Bowyer P."/>
            <person name="Matsuda Y."/>
            <person name="Mondo S."/>
            <person name="Lyhne E.K."/>
            <person name="Kogle M.E."/>
            <person name="Clum A."/>
            <person name="Lipzen A."/>
            <person name="Salamov A."/>
            <person name="Ngan C.Y."/>
            <person name="Daum C."/>
            <person name="Chiniquy J."/>
            <person name="Barry K."/>
            <person name="LaButti K."/>
            <person name="Haridas S."/>
            <person name="Simmons B.A."/>
            <person name="Magnuson J.K."/>
            <person name="Mortensen U.H."/>
            <person name="Larsen T.O."/>
            <person name="Grigoriev I.V."/>
            <person name="Baker S.E."/>
            <person name="Andersen M.R."/>
        </authorList>
    </citation>
    <scope>NUCLEOTIDE SEQUENCE [LARGE SCALE GENOMIC DNA]</scope>
    <source>
        <strain evidence="3">IBT 16806</strain>
    </source>
</reference>
<evidence type="ECO:0000313" key="2">
    <source>
        <dbReference type="EMBL" id="PKX91772.1"/>
    </source>
</evidence>
<accession>A0A2I1C2C3</accession>
<comment type="caution">
    <text evidence="2">The sequence shown here is derived from an EMBL/GenBank/DDBJ whole genome shotgun (WGS) entry which is preliminary data.</text>
</comment>